<evidence type="ECO:0000256" key="1">
    <source>
        <dbReference type="SAM" id="MobiDB-lite"/>
    </source>
</evidence>
<dbReference type="OrthoDB" id="1666473at2759"/>
<dbReference type="EMBL" id="CM018045">
    <property type="protein sequence ID" value="KAA8528398.1"/>
    <property type="molecule type" value="Genomic_DNA"/>
</dbReference>
<feature type="compositionally biased region" description="Basic and acidic residues" evidence="1">
    <location>
        <begin position="99"/>
        <end position="109"/>
    </location>
</feature>
<sequence length="163" mass="18389">MPVPGKRRLALLSVKCNSIHFGDEFQAEWRVPARLWSTMQLVPVHLFGTEQATHMHEEKKRGGINHSILQHPPARCPLPFTFFARRGEDTRVDELYDRLDDSETKERAGRIGADGPTHPKPTRNERASDVTMQSPSPVVDRSGPCGLPGRNIGLDHRNIRLNV</sequence>
<protein>
    <submittedName>
        <fullName evidence="2">Uncharacterized protein</fullName>
    </submittedName>
</protein>
<proteinExistence type="predicted"/>
<dbReference type="AlphaFoldDB" id="A0A5J5ADZ2"/>
<dbReference type="Proteomes" id="UP000325577">
    <property type="component" value="Linkage Group LG21"/>
</dbReference>
<evidence type="ECO:0000313" key="2">
    <source>
        <dbReference type="EMBL" id="KAA8528398.1"/>
    </source>
</evidence>
<reference evidence="2 3" key="1">
    <citation type="submission" date="2019-09" db="EMBL/GenBank/DDBJ databases">
        <title>A chromosome-level genome assembly of the Chinese tupelo Nyssa sinensis.</title>
        <authorList>
            <person name="Yang X."/>
            <person name="Kang M."/>
            <person name="Yang Y."/>
            <person name="Xiong H."/>
            <person name="Wang M."/>
            <person name="Zhang Z."/>
            <person name="Wang Z."/>
            <person name="Wu H."/>
            <person name="Ma T."/>
            <person name="Liu J."/>
            <person name="Xi Z."/>
        </authorList>
    </citation>
    <scope>NUCLEOTIDE SEQUENCE [LARGE SCALE GENOMIC DNA]</scope>
    <source>
        <strain evidence="2">J267</strain>
        <tissue evidence="2">Leaf</tissue>
    </source>
</reference>
<accession>A0A5J5ADZ2</accession>
<organism evidence="2 3">
    <name type="scientific">Nyssa sinensis</name>
    <dbReference type="NCBI Taxonomy" id="561372"/>
    <lineage>
        <taxon>Eukaryota</taxon>
        <taxon>Viridiplantae</taxon>
        <taxon>Streptophyta</taxon>
        <taxon>Embryophyta</taxon>
        <taxon>Tracheophyta</taxon>
        <taxon>Spermatophyta</taxon>
        <taxon>Magnoliopsida</taxon>
        <taxon>eudicotyledons</taxon>
        <taxon>Gunneridae</taxon>
        <taxon>Pentapetalae</taxon>
        <taxon>asterids</taxon>
        <taxon>Cornales</taxon>
        <taxon>Nyssaceae</taxon>
        <taxon>Nyssa</taxon>
    </lineage>
</organism>
<feature type="region of interest" description="Disordered" evidence="1">
    <location>
        <begin position="99"/>
        <end position="143"/>
    </location>
</feature>
<name>A0A5J5ADZ2_9ASTE</name>
<keyword evidence="3" id="KW-1185">Reference proteome</keyword>
<evidence type="ECO:0000313" key="3">
    <source>
        <dbReference type="Proteomes" id="UP000325577"/>
    </source>
</evidence>
<gene>
    <name evidence="2" type="ORF">F0562_035753</name>
</gene>